<dbReference type="Proteomes" id="UP000776164">
    <property type="component" value="Unassembled WGS sequence"/>
</dbReference>
<evidence type="ECO:0000313" key="4">
    <source>
        <dbReference type="Proteomes" id="UP000776164"/>
    </source>
</evidence>
<sequence>MNDEPTFDPRRKSAIRELVVTTARASTSASTSTSRQARGKRVAVIAALVVLAVSLSGGVAYALGTGLFAPNPVVSAAPTTSETPTPASATPSPIFTPTSTSSTPIVDAADPSTWIIGFDGVGPVKLGSTLEKQRRTLPAFTDITDPLCVGGYLELQALTGFGLLFVSGVDQPTSTAAITFATGGTRVTDNRSTTPKTTAGIGIDSTKEELLAAYPGIEKTGTYQSDDYPFYGLTDGKGGWIVFGLLDDKVIRIQVANEAVMPIENGSVKTMPSERCPA</sequence>
<proteinExistence type="predicted"/>
<accession>A0ABS2L3I2</accession>
<protein>
    <submittedName>
        <fullName evidence="3">Uncharacterized protein</fullName>
    </submittedName>
</protein>
<keyword evidence="4" id="KW-1185">Reference proteome</keyword>
<evidence type="ECO:0000313" key="3">
    <source>
        <dbReference type="EMBL" id="MBM7471628.1"/>
    </source>
</evidence>
<evidence type="ECO:0000256" key="2">
    <source>
        <dbReference type="SAM" id="Phobius"/>
    </source>
</evidence>
<feature type="region of interest" description="Disordered" evidence="1">
    <location>
        <begin position="76"/>
        <end position="103"/>
    </location>
</feature>
<name>A0ABS2L3I2_9MICO</name>
<organism evidence="3 4">
    <name type="scientific">Subtercola frigoramans</name>
    <dbReference type="NCBI Taxonomy" id="120298"/>
    <lineage>
        <taxon>Bacteria</taxon>
        <taxon>Bacillati</taxon>
        <taxon>Actinomycetota</taxon>
        <taxon>Actinomycetes</taxon>
        <taxon>Micrococcales</taxon>
        <taxon>Microbacteriaceae</taxon>
        <taxon>Subtercola</taxon>
    </lineage>
</organism>
<keyword evidence="2" id="KW-0472">Membrane</keyword>
<keyword evidence="2" id="KW-1133">Transmembrane helix</keyword>
<feature type="transmembrane region" description="Helical" evidence="2">
    <location>
        <begin position="42"/>
        <end position="63"/>
    </location>
</feature>
<reference evidence="3 4" key="1">
    <citation type="submission" date="2021-01" db="EMBL/GenBank/DDBJ databases">
        <title>Sequencing the genomes of 1000 actinobacteria strains.</title>
        <authorList>
            <person name="Klenk H.-P."/>
        </authorList>
    </citation>
    <scope>NUCLEOTIDE SEQUENCE [LARGE SCALE GENOMIC DNA]</scope>
    <source>
        <strain evidence="3 4">DSM 13057</strain>
    </source>
</reference>
<keyword evidence="2" id="KW-0812">Transmembrane</keyword>
<dbReference type="EMBL" id="JAFBBU010000001">
    <property type="protein sequence ID" value="MBM7471628.1"/>
    <property type="molecule type" value="Genomic_DNA"/>
</dbReference>
<comment type="caution">
    <text evidence="3">The sequence shown here is derived from an EMBL/GenBank/DDBJ whole genome shotgun (WGS) entry which is preliminary data.</text>
</comment>
<gene>
    <name evidence="3" type="ORF">JOE66_001262</name>
</gene>
<dbReference type="RefSeq" id="WP_205107756.1">
    <property type="nucleotide sequence ID" value="NZ_BAAAHT010000013.1"/>
</dbReference>
<evidence type="ECO:0000256" key="1">
    <source>
        <dbReference type="SAM" id="MobiDB-lite"/>
    </source>
</evidence>